<feature type="region of interest" description="Disordered" evidence="1">
    <location>
        <begin position="12"/>
        <end position="50"/>
    </location>
</feature>
<dbReference type="Gene3D" id="3.90.1720.10">
    <property type="entry name" value="endopeptidase domain like (from Nostoc punctiforme)"/>
    <property type="match status" value="1"/>
</dbReference>
<dbReference type="EMBL" id="PYYB01000002">
    <property type="protein sequence ID" value="PTL56464.1"/>
    <property type="molecule type" value="Genomic_DNA"/>
</dbReference>
<dbReference type="AlphaFoldDB" id="A0A2T4UFA8"/>
<keyword evidence="3" id="KW-1185">Reference proteome</keyword>
<dbReference type="Proteomes" id="UP000240739">
    <property type="component" value="Unassembled WGS sequence"/>
</dbReference>
<dbReference type="OrthoDB" id="5243658at2"/>
<comment type="caution">
    <text evidence="2">The sequence shown here is derived from an EMBL/GenBank/DDBJ whole genome shotgun (WGS) entry which is preliminary data.</text>
</comment>
<proteinExistence type="predicted"/>
<evidence type="ECO:0000256" key="1">
    <source>
        <dbReference type="SAM" id="MobiDB-lite"/>
    </source>
</evidence>
<sequence length="195" mass="20477">MLAGLALVVPSGASAAKKGKAAQEEQVPAVQSDESAKAGGAEFGTVDPTSFPTVPGDVAVIDEDGIAAAPENAPDAVKRIIWAANEIVGLPYRFGGGHGDFEDTAYDCSGTVSFALAGADLLRRPRDSRSFFTWGKAGRGKWVTVYTASDHAYMTVAGIRLDTSAADDRGGLKGPRWRPLRKSNRGFKARRPVGL</sequence>
<name>A0A2T4UFA8_9ACTN</name>
<dbReference type="RefSeq" id="WP_107570183.1">
    <property type="nucleotide sequence ID" value="NZ_PYYB01000002.1"/>
</dbReference>
<accession>A0A2T4UFA8</accession>
<protein>
    <recommendedName>
        <fullName evidence="4">Peptidoglycan endopeptidase</fullName>
    </recommendedName>
</protein>
<dbReference type="SUPFAM" id="SSF54001">
    <property type="entry name" value="Cysteine proteinases"/>
    <property type="match status" value="1"/>
</dbReference>
<reference evidence="2 3" key="1">
    <citation type="submission" date="2018-03" db="EMBL/GenBank/DDBJ databases">
        <title>Aquarubrobacter algicola gen. nov., sp. nov., a novel actinobacterium isolated from shallow eutrophic lake during the end of cyanobacterial harmful algal blooms.</title>
        <authorList>
            <person name="Chun S.J."/>
        </authorList>
    </citation>
    <scope>NUCLEOTIDE SEQUENCE [LARGE SCALE GENOMIC DNA]</scope>
    <source>
        <strain evidence="2 3">Seoho-28</strain>
    </source>
</reference>
<evidence type="ECO:0000313" key="2">
    <source>
        <dbReference type="EMBL" id="PTL56464.1"/>
    </source>
</evidence>
<organism evidence="2 3">
    <name type="scientific">Paraconexibacter algicola</name>
    <dbReference type="NCBI Taxonomy" id="2133960"/>
    <lineage>
        <taxon>Bacteria</taxon>
        <taxon>Bacillati</taxon>
        <taxon>Actinomycetota</taxon>
        <taxon>Thermoleophilia</taxon>
        <taxon>Solirubrobacterales</taxon>
        <taxon>Paraconexibacteraceae</taxon>
        <taxon>Paraconexibacter</taxon>
    </lineage>
</organism>
<gene>
    <name evidence="2" type="ORF">C7Y72_16005</name>
</gene>
<dbReference type="InterPro" id="IPR038765">
    <property type="entry name" value="Papain-like_cys_pep_sf"/>
</dbReference>
<evidence type="ECO:0000313" key="3">
    <source>
        <dbReference type="Proteomes" id="UP000240739"/>
    </source>
</evidence>
<evidence type="ECO:0008006" key="4">
    <source>
        <dbReference type="Google" id="ProtNLM"/>
    </source>
</evidence>